<keyword evidence="2" id="KW-0540">Nuclease</keyword>
<proteinExistence type="predicted"/>
<dbReference type="InterPro" id="IPR007569">
    <property type="entry name" value="DUF559"/>
</dbReference>
<accession>A0A7X0KVV8</accession>
<keyword evidence="2" id="KW-0378">Hydrolase</keyword>
<gene>
    <name evidence="2" type="ORF">HD594_002911</name>
</gene>
<dbReference type="AlphaFoldDB" id="A0A7X0KVV8"/>
<dbReference type="InterPro" id="IPR011335">
    <property type="entry name" value="Restrct_endonuc-II-like"/>
</dbReference>
<comment type="caution">
    <text evidence="2">The sequence shown here is derived from an EMBL/GenBank/DDBJ whole genome shotgun (WGS) entry which is preliminary data.</text>
</comment>
<dbReference type="Pfam" id="PF04480">
    <property type="entry name" value="DUF559"/>
    <property type="match status" value="1"/>
</dbReference>
<feature type="domain" description="DUF559" evidence="1">
    <location>
        <begin position="195"/>
        <end position="274"/>
    </location>
</feature>
<protein>
    <submittedName>
        <fullName evidence="2">Very-short-patch-repair endonuclease</fullName>
    </submittedName>
</protein>
<organism evidence="2 3">
    <name type="scientific">Microbacterium thalassium</name>
    <dbReference type="NCBI Taxonomy" id="362649"/>
    <lineage>
        <taxon>Bacteria</taxon>
        <taxon>Bacillati</taxon>
        <taxon>Actinomycetota</taxon>
        <taxon>Actinomycetes</taxon>
        <taxon>Micrococcales</taxon>
        <taxon>Microbacteriaceae</taxon>
        <taxon>Microbacterium</taxon>
    </lineage>
</organism>
<sequence length="282" mass="30880">MCKTTGPAVQRTGELTKRGWTAREIRSARTSGRIEQLRQGVYAVPGACRPLRTAARHGGSLACVSAARHLGIWVLEKPPAPHVWMRGHGHRRSCPPITGTDACGCVEHWDDGASPTDAFGLPPVPRILRQVLACRGVEEFFVAVESALRQRLLTRSGLAWLRANVNAEGRAALAIARSDADSGLESLVRWRLRHRGLRITTQPAITGAGRVDLLIGDRLLIEVDGVKNHASRKKRHKDLVRDAAAAAWGYVTLRFDYAQVVHDWPSVEAAILGQIDAGHHLR</sequence>
<dbReference type="Proteomes" id="UP000537775">
    <property type="component" value="Unassembled WGS sequence"/>
</dbReference>
<evidence type="ECO:0000259" key="1">
    <source>
        <dbReference type="Pfam" id="PF04480"/>
    </source>
</evidence>
<dbReference type="RefSeq" id="WP_184751648.1">
    <property type="nucleotide sequence ID" value="NZ_BAAAJR010000001.1"/>
</dbReference>
<evidence type="ECO:0000313" key="2">
    <source>
        <dbReference type="EMBL" id="MBB6392598.1"/>
    </source>
</evidence>
<dbReference type="SUPFAM" id="SSF52980">
    <property type="entry name" value="Restriction endonuclease-like"/>
    <property type="match status" value="1"/>
</dbReference>
<reference evidence="2 3" key="1">
    <citation type="submission" date="2020-08" db="EMBL/GenBank/DDBJ databases">
        <title>Sequencing the genomes of 1000 actinobacteria strains.</title>
        <authorList>
            <person name="Klenk H.-P."/>
        </authorList>
    </citation>
    <scope>NUCLEOTIDE SEQUENCE [LARGE SCALE GENOMIC DNA]</scope>
    <source>
        <strain evidence="2 3">DSM 12511</strain>
    </source>
</reference>
<dbReference type="Gene3D" id="3.40.960.10">
    <property type="entry name" value="VSR Endonuclease"/>
    <property type="match status" value="1"/>
</dbReference>
<dbReference type="GO" id="GO:0004519">
    <property type="term" value="F:endonuclease activity"/>
    <property type="evidence" value="ECO:0007669"/>
    <property type="project" value="UniProtKB-KW"/>
</dbReference>
<name>A0A7X0KVV8_9MICO</name>
<keyword evidence="3" id="KW-1185">Reference proteome</keyword>
<evidence type="ECO:0000313" key="3">
    <source>
        <dbReference type="Proteomes" id="UP000537775"/>
    </source>
</evidence>
<keyword evidence="2" id="KW-0255">Endonuclease</keyword>
<dbReference type="EMBL" id="JACHML010000001">
    <property type="protein sequence ID" value="MBB6392598.1"/>
    <property type="molecule type" value="Genomic_DNA"/>
</dbReference>